<proteinExistence type="predicted"/>
<gene>
    <name evidence="2" type="ORF">Lalb_Chr18g0057691</name>
</gene>
<dbReference type="OrthoDB" id="641338at2759"/>
<keyword evidence="3" id="KW-1185">Reference proteome</keyword>
<accession>A0A6A4NMD5</accession>
<evidence type="ECO:0000313" key="2">
    <source>
        <dbReference type="EMBL" id="KAE9594806.1"/>
    </source>
</evidence>
<feature type="domain" description="FAR1" evidence="1">
    <location>
        <begin position="61"/>
        <end position="144"/>
    </location>
</feature>
<name>A0A6A4NMD5_LUPAL</name>
<reference evidence="3" key="1">
    <citation type="journal article" date="2020" name="Nat. Commun.">
        <title>Genome sequence of the cluster root forming white lupin.</title>
        <authorList>
            <person name="Hufnagel B."/>
            <person name="Marques A."/>
            <person name="Soriano A."/>
            <person name="Marques L."/>
            <person name="Divol F."/>
            <person name="Doumas P."/>
            <person name="Sallet E."/>
            <person name="Mancinotti D."/>
            <person name="Carrere S."/>
            <person name="Marande W."/>
            <person name="Arribat S."/>
            <person name="Keller J."/>
            <person name="Huneau C."/>
            <person name="Blein T."/>
            <person name="Aime D."/>
            <person name="Laguerre M."/>
            <person name="Taylor J."/>
            <person name="Schubert V."/>
            <person name="Nelson M."/>
            <person name="Geu-Flores F."/>
            <person name="Crespi M."/>
            <person name="Gallardo-Guerrero K."/>
            <person name="Delaux P.-M."/>
            <person name="Salse J."/>
            <person name="Berges H."/>
            <person name="Guyot R."/>
            <person name="Gouzy J."/>
            <person name="Peret B."/>
        </authorList>
    </citation>
    <scope>NUCLEOTIDE SEQUENCE [LARGE SCALE GENOMIC DNA]</scope>
    <source>
        <strain evidence="3">cv. Amiga</strain>
    </source>
</reference>
<dbReference type="Pfam" id="PF03101">
    <property type="entry name" value="FAR1"/>
    <property type="match status" value="1"/>
</dbReference>
<comment type="caution">
    <text evidence="2">The sequence shown here is derived from an EMBL/GenBank/DDBJ whole genome shotgun (WGS) entry which is preliminary data.</text>
</comment>
<dbReference type="InterPro" id="IPR004330">
    <property type="entry name" value="FAR1_DNA_bnd_dom"/>
</dbReference>
<dbReference type="AlphaFoldDB" id="A0A6A4NMD5"/>
<organism evidence="2 3">
    <name type="scientific">Lupinus albus</name>
    <name type="common">White lupine</name>
    <name type="synonym">Lupinus termis</name>
    <dbReference type="NCBI Taxonomy" id="3870"/>
    <lineage>
        <taxon>Eukaryota</taxon>
        <taxon>Viridiplantae</taxon>
        <taxon>Streptophyta</taxon>
        <taxon>Embryophyta</taxon>
        <taxon>Tracheophyta</taxon>
        <taxon>Spermatophyta</taxon>
        <taxon>Magnoliopsida</taxon>
        <taxon>eudicotyledons</taxon>
        <taxon>Gunneridae</taxon>
        <taxon>Pentapetalae</taxon>
        <taxon>rosids</taxon>
        <taxon>fabids</taxon>
        <taxon>Fabales</taxon>
        <taxon>Fabaceae</taxon>
        <taxon>Papilionoideae</taxon>
        <taxon>50 kb inversion clade</taxon>
        <taxon>genistoids sensu lato</taxon>
        <taxon>core genistoids</taxon>
        <taxon>Genisteae</taxon>
        <taxon>Lupinus</taxon>
    </lineage>
</organism>
<dbReference type="EMBL" id="WOCE01000018">
    <property type="protein sequence ID" value="KAE9594806.1"/>
    <property type="molecule type" value="Genomic_DNA"/>
</dbReference>
<evidence type="ECO:0000259" key="1">
    <source>
        <dbReference type="Pfam" id="PF03101"/>
    </source>
</evidence>
<sequence>MEEEASIHCEQLLDDECIEVQKEEGATLVELDCQNGFSEGRREFVAPAIGMEFELYDDAYNYYICYAEEVGFCVRVKNSWFKRNSREKYGAVLCCSSQGFKRIKDVNHLRKETRTGCPAMMRMRLMDSWRWRILEVTLEHNHILGAKMFKSVNKMGTGTKRKPLLSSDAEVKTINLYRALVIDAGGNRNSNSGIREDRTLSDYSNKLNLKKVTH</sequence>
<dbReference type="PANTHER" id="PTHR46328">
    <property type="entry name" value="FAR-RED IMPAIRED RESPONSIVE (FAR1) FAMILY PROTEIN-RELATED"/>
    <property type="match status" value="1"/>
</dbReference>
<evidence type="ECO:0000313" key="3">
    <source>
        <dbReference type="Proteomes" id="UP000447434"/>
    </source>
</evidence>
<dbReference type="Proteomes" id="UP000447434">
    <property type="component" value="Chromosome 18"/>
</dbReference>
<protein>
    <submittedName>
        <fullName evidence="2">Putative transcription factor FAR family</fullName>
    </submittedName>
</protein>
<dbReference type="PANTHER" id="PTHR46328:SF31">
    <property type="entry name" value="PROTEIN FAR1-RELATED SEQUENCE 5-LIKE"/>
    <property type="match status" value="1"/>
</dbReference>